<keyword evidence="6 8" id="KW-1133">Transmembrane helix</keyword>
<comment type="subcellular location">
    <subcellularLocation>
        <location evidence="1">Membrane</location>
    </subcellularLocation>
</comment>
<evidence type="ECO:0000256" key="1">
    <source>
        <dbReference type="ARBA" id="ARBA00004370"/>
    </source>
</evidence>
<reference evidence="12" key="1">
    <citation type="submission" date="2011-07" db="EMBL/GenBank/DDBJ databases">
        <authorList>
            <consortium name="Caenorhabditis brenneri Sequencing and Analysis Consortium"/>
            <person name="Wilson R.K."/>
        </authorList>
    </citation>
    <scope>NUCLEOTIDE SEQUENCE [LARGE SCALE GENOMIC DNA]</scope>
    <source>
        <strain evidence="12">PB2801</strain>
    </source>
</reference>
<evidence type="ECO:0000256" key="3">
    <source>
        <dbReference type="ARBA" id="ARBA00022692"/>
    </source>
</evidence>
<dbReference type="InterPro" id="IPR005018">
    <property type="entry name" value="DOMON_domain"/>
</dbReference>
<evidence type="ECO:0000256" key="7">
    <source>
        <dbReference type="ARBA" id="ARBA00023136"/>
    </source>
</evidence>
<keyword evidence="2" id="KW-0813">Transport</keyword>
<dbReference type="SMART" id="SM00665">
    <property type="entry name" value="B561"/>
    <property type="match status" value="1"/>
</dbReference>
<dbReference type="Proteomes" id="UP000008068">
    <property type="component" value="Unassembled WGS sequence"/>
</dbReference>
<dbReference type="PROSITE" id="PS50836">
    <property type="entry name" value="DOMON"/>
    <property type="match status" value="1"/>
</dbReference>
<evidence type="ECO:0000259" key="9">
    <source>
        <dbReference type="PROSITE" id="PS50836"/>
    </source>
</evidence>
<dbReference type="OrthoDB" id="5813822at2759"/>
<dbReference type="EMBL" id="GL381625">
    <property type="protein sequence ID" value="EGT39477.1"/>
    <property type="molecule type" value="Genomic_DNA"/>
</dbReference>
<evidence type="ECO:0000256" key="5">
    <source>
        <dbReference type="ARBA" id="ARBA00022982"/>
    </source>
</evidence>
<proteinExistence type="predicted"/>
<evidence type="ECO:0000256" key="6">
    <source>
        <dbReference type="ARBA" id="ARBA00022989"/>
    </source>
</evidence>
<feature type="domain" description="DOMON" evidence="9">
    <location>
        <begin position="72"/>
        <end position="198"/>
    </location>
</feature>
<accession>G0PN11</accession>
<dbReference type="PANTHER" id="PTHR23130:SF171">
    <property type="entry name" value="OS01G0895300 PROTEIN"/>
    <property type="match status" value="1"/>
</dbReference>
<dbReference type="GO" id="GO:0016020">
    <property type="term" value="C:membrane"/>
    <property type="evidence" value="ECO:0007669"/>
    <property type="project" value="UniProtKB-SubCell"/>
</dbReference>
<keyword evidence="12" id="KW-1185">Reference proteome</keyword>
<feature type="transmembrane region" description="Helical" evidence="8">
    <location>
        <begin position="236"/>
        <end position="261"/>
    </location>
</feature>
<keyword evidence="4" id="KW-0732">Signal</keyword>
<dbReference type="eggNOG" id="KOG4293">
    <property type="taxonomic scope" value="Eukaryota"/>
</dbReference>
<protein>
    <recommendedName>
        <fullName evidence="13">Cytochrome b561 domain-containing protein</fullName>
    </recommendedName>
</protein>
<evidence type="ECO:0000259" key="10">
    <source>
        <dbReference type="PROSITE" id="PS50939"/>
    </source>
</evidence>
<name>G0PN11_CAEBE</name>
<organism evidence="12">
    <name type="scientific">Caenorhabditis brenneri</name>
    <name type="common">Nematode worm</name>
    <dbReference type="NCBI Taxonomy" id="135651"/>
    <lineage>
        <taxon>Eukaryota</taxon>
        <taxon>Metazoa</taxon>
        <taxon>Ecdysozoa</taxon>
        <taxon>Nematoda</taxon>
        <taxon>Chromadorea</taxon>
        <taxon>Rhabditida</taxon>
        <taxon>Rhabditina</taxon>
        <taxon>Rhabditomorpha</taxon>
        <taxon>Rhabditoidea</taxon>
        <taxon>Rhabditidae</taxon>
        <taxon>Peloderinae</taxon>
        <taxon>Caenorhabditis</taxon>
    </lineage>
</organism>
<dbReference type="PANTHER" id="PTHR23130">
    <property type="entry name" value="CYTOCHROME B561 AND DOMON DOMAIN-CONTAINING PROTEIN"/>
    <property type="match status" value="1"/>
</dbReference>
<keyword evidence="3 8" id="KW-0812">Transmembrane</keyword>
<feature type="non-terminal residue" evidence="11">
    <location>
        <position position="1"/>
    </location>
</feature>
<evidence type="ECO:0000256" key="8">
    <source>
        <dbReference type="SAM" id="Phobius"/>
    </source>
</evidence>
<gene>
    <name evidence="11" type="ORF">CAEBREN_28091</name>
</gene>
<feature type="transmembrane region" description="Helical" evidence="8">
    <location>
        <begin position="316"/>
        <end position="335"/>
    </location>
</feature>
<evidence type="ECO:0000313" key="12">
    <source>
        <dbReference type="Proteomes" id="UP000008068"/>
    </source>
</evidence>
<feature type="domain" description="Cytochrome b561" evidence="10">
    <location>
        <begin position="202"/>
        <end position="363"/>
    </location>
</feature>
<evidence type="ECO:0000256" key="4">
    <source>
        <dbReference type="ARBA" id="ARBA00022729"/>
    </source>
</evidence>
<dbReference type="AlphaFoldDB" id="G0PN11"/>
<dbReference type="InParanoid" id="G0PN11"/>
<dbReference type="Gene3D" id="1.20.120.1770">
    <property type="match status" value="1"/>
</dbReference>
<evidence type="ECO:0000313" key="11">
    <source>
        <dbReference type="EMBL" id="EGT39477.1"/>
    </source>
</evidence>
<evidence type="ECO:0008006" key="13">
    <source>
        <dbReference type="Google" id="ProtNLM"/>
    </source>
</evidence>
<sequence>GSFDSSTCGHSKACYQPTTNDVVSYRNLTSPMPPRMWEMVTGYRSPVRQKPRETIFSKIRSLKAAPYSPLPSLYILIFSVINDSYIEFEFSSVQPSASGVYLALGFSANGQMSPANVIECSSLGTQPLSMKFSANSGTSNQRITNEEAIRSQYITNTLASFQDGKIYCKGNVKSDGNSNSQIFKYTPSQRYYLIVAKGAANAGGLGYHQTNRFVSSQRLLTDLNVGNESGSKVTLVILHAIFMTVAWMTMVPTAVIFARVLRSSWPTLKPGGLLIWFHVHRGANLIGIALMVAGFVLILIHKDWKFVSSGWGGKHAIVGIIALCLAWLQPFISTLRCSPDNPRRPIFNYVHRGIGVAAMVLAS</sequence>
<dbReference type="Pfam" id="PF03351">
    <property type="entry name" value="DOMON"/>
    <property type="match status" value="1"/>
</dbReference>
<dbReference type="STRING" id="135651.G0PN11"/>
<dbReference type="HOGENOM" id="CLU_764117_0_0_1"/>
<dbReference type="InterPro" id="IPR006593">
    <property type="entry name" value="Cyt_b561/ferric_Rdtase_TM"/>
</dbReference>
<keyword evidence="5" id="KW-0249">Electron transport</keyword>
<keyword evidence="7 8" id="KW-0472">Membrane</keyword>
<evidence type="ECO:0000256" key="2">
    <source>
        <dbReference type="ARBA" id="ARBA00022448"/>
    </source>
</evidence>
<feature type="transmembrane region" description="Helical" evidence="8">
    <location>
        <begin position="282"/>
        <end position="301"/>
    </location>
</feature>
<dbReference type="CDD" id="cd08760">
    <property type="entry name" value="Cyt_b561_FRRS1_like"/>
    <property type="match status" value="1"/>
</dbReference>
<dbReference type="PROSITE" id="PS50939">
    <property type="entry name" value="CYTOCHROME_B561"/>
    <property type="match status" value="1"/>
</dbReference>